<dbReference type="EMBL" id="WFKQ01000002">
    <property type="protein sequence ID" value="MUG31951.1"/>
    <property type="molecule type" value="Genomic_DNA"/>
</dbReference>
<keyword evidence="1" id="KW-0472">Membrane</keyword>
<reference evidence="2 3" key="1">
    <citation type="journal article" date="2019" name="PLoS ONE">
        <title>Pup mortality in New Zealand sea lions (Phocarctos hookeri) at Enderby Island, Auckland Islands, 2013-18.</title>
        <authorList>
            <person name="Michael S.A."/>
            <person name="Hayman D.T.S."/>
            <person name="Gray R."/>
            <person name="Zhang J."/>
            <person name="Rogers L."/>
            <person name="Roe W.D."/>
        </authorList>
    </citation>
    <scope>NUCLEOTIDE SEQUENCE [LARGE SCALE GENOMIC DNA]</scope>
    <source>
        <strain evidence="2 3">SM868</strain>
    </source>
</reference>
<accession>A0A844LZ28</accession>
<keyword evidence="1" id="KW-0812">Transmembrane</keyword>
<feature type="transmembrane region" description="Helical" evidence="1">
    <location>
        <begin position="12"/>
        <end position="31"/>
    </location>
</feature>
<dbReference type="InterPro" id="IPR046513">
    <property type="entry name" value="DUF6691"/>
</dbReference>
<gene>
    <name evidence="2" type="ORF">GB996_03990</name>
</gene>
<dbReference type="RefSeq" id="WP_155586910.1">
    <property type="nucleotide sequence ID" value="NZ_WFKQ01000002.1"/>
</dbReference>
<name>A0A844LZ28_9GAMM</name>
<dbReference type="AlphaFoldDB" id="A0A844LZ28"/>
<dbReference type="Proteomes" id="UP000442109">
    <property type="component" value="Unassembled WGS sequence"/>
</dbReference>
<evidence type="ECO:0000313" key="2">
    <source>
        <dbReference type="EMBL" id="MUG31951.1"/>
    </source>
</evidence>
<feature type="transmembrane region" description="Helical" evidence="1">
    <location>
        <begin position="51"/>
        <end position="69"/>
    </location>
</feature>
<feature type="transmembrane region" description="Helical" evidence="1">
    <location>
        <begin position="130"/>
        <end position="147"/>
    </location>
</feature>
<comment type="caution">
    <text evidence="2">The sequence shown here is derived from an EMBL/GenBank/DDBJ whole genome shotgun (WGS) entry which is preliminary data.</text>
</comment>
<evidence type="ECO:0000256" key="1">
    <source>
        <dbReference type="SAM" id="Phobius"/>
    </source>
</evidence>
<keyword evidence="3" id="KW-1185">Reference proteome</keyword>
<dbReference type="Pfam" id="PF20398">
    <property type="entry name" value="DUF6691"/>
    <property type="match status" value="1"/>
</dbReference>
<dbReference type="OrthoDB" id="9790409at2"/>
<evidence type="ECO:0000313" key="3">
    <source>
        <dbReference type="Proteomes" id="UP000442109"/>
    </source>
</evidence>
<feature type="transmembrane region" description="Helical" evidence="1">
    <location>
        <begin position="102"/>
        <end position="124"/>
    </location>
</feature>
<keyword evidence="1" id="KW-1133">Transmembrane helix</keyword>
<sequence>MSTSNKTNPMTLIISLLSGAVFTVGLIVSGMVNPEKVLGFLRLFHGWDPSLGLVMGGGIAVAMPTFFYVKSRIAKGEKAIDKGNFDLPTATKITPQLAIGSLIFGIGWGMLGFCPAPVLVTAFAGYTESMIFVVAMLAGFWLHAKLIKS</sequence>
<proteinExistence type="predicted"/>
<organism evidence="2 3">
    <name type="scientific">Psychrobacter sanguinis</name>
    <dbReference type="NCBI Taxonomy" id="861445"/>
    <lineage>
        <taxon>Bacteria</taxon>
        <taxon>Pseudomonadati</taxon>
        <taxon>Pseudomonadota</taxon>
        <taxon>Gammaproteobacteria</taxon>
        <taxon>Moraxellales</taxon>
        <taxon>Moraxellaceae</taxon>
        <taxon>Psychrobacter</taxon>
    </lineage>
</organism>
<protein>
    <submittedName>
        <fullName evidence="2">YeeE/YedE family protein</fullName>
    </submittedName>
</protein>